<feature type="region of interest" description="Disordered" evidence="3">
    <location>
        <begin position="462"/>
        <end position="489"/>
    </location>
</feature>
<dbReference type="InterPro" id="IPR000608">
    <property type="entry name" value="UBC"/>
</dbReference>
<organism evidence="5 6">
    <name type="scientific">Calicophoron daubneyi</name>
    <name type="common">Rumen fluke</name>
    <name type="synonym">Paramphistomum daubneyi</name>
    <dbReference type="NCBI Taxonomy" id="300641"/>
    <lineage>
        <taxon>Eukaryota</taxon>
        <taxon>Metazoa</taxon>
        <taxon>Spiralia</taxon>
        <taxon>Lophotrochozoa</taxon>
        <taxon>Platyhelminthes</taxon>
        <taxon>Trematoda</taxon>
        <taxon>Digenea</taxon>
        <taxon>Plagiorchiida</taxon>
        <taxon>Pronocephalata</taxon>
        <taxon>Paramphistomoidea</taxon>
        <taxon>Paramphistomidae</taxon>
        <taxon>Calicophoron</taxon>
    </lineage>
</organism>
<evidence type="ECO:0000256" key="3">
    <source>
        <dbReference type="SAM" id="MobiDB-lite"/>
    </source>
</evidence>
<protein>
    <recommendedName>
        <fullName evidence="4">UBC core domain-containing protein</fullName>
    </recommendedName>
</protein>
<sequence length="1722" mass="190396">MPSNVYKDDTVCFLDQGSRCAYVGTVLRSDKICPGSLSLDESDADDKGLEGIEVEDADTKTVSASSEGGNKKTADESNADKKPIKVTWTSLTTGDDITPSECPIPTSYSPEQLTLLERDHMLADTVRHAKRDAVGTVVNVHIRACAELLSYGRVIFDLDCSRLRSVYPWTSHTSENLVIWNGWLGRVVACHMLAVLRFTDGARLLVKEECLRDFEPVQPTSNAFPDTLFEGAWITGDAYDFKLNPEVMNFQLFDALTVGSNVRIWSSSPDRRSKRARGSSVSASTENLEDKADIENKNAEYLNQCPSKPFPPGHPFNLFRALSRSSATKPLIEAHGLSARIMERTPLFLTETRKHNSRWLAHLRSSATVSVYVEHLAPAEATVHWFANRNPASGRSPPSVIRGEDLSKLQTVVPYAFQNCTGRDVWYYELQSTDEFYNVQAYDTPEQLLYDWFTHNETHLNSIKSSPTPEEKTEHLPDKSEVFQQSTASTAPQNAAKFLHIPSDQSVQQASSEIPAAPVPASSGDRDGASKQSVLEKTTPFWAQQTLFHSSRRRNRVVVDRKHKMTYSRLADWKSSHADYSSDEDSGDDQESVVILHAGKKMPTIRISHTQTSSKKSAGSAPKAAGAGAQDEKKSSVRKTKQSDTSNVSSAVRSSPAKNASVDGIRKSNKEGVCRNCEKLDSSGGEAPPVNTGADESKNEVSEDEETVKVDEEEVEEDKEVGLRASQLPDLHPGSWVAVGLYYTRTEYDVRWQDGSFEKNIPYSDLLPVYFNIDEHDFFPGYVVSLKSAKDNPISASMVASKTQLDEETSNQLNTSEGTIAPTEPRDFGVVLSANPKDRTCLVQWFRSDNETPSGGQMIPSGNPEEAGVYELAGTLDRQLCYGDILLLNTVDDPAHAEIPAGYIEDLVPETGKLVIRWMDRSKSEITRSECLFPLDALDDDDDWTDDDSDEEEPSELTSDADSEWETDSYEWSDQDEAKDHGTQNKDEEQEADFYEESVRKAAEKVVLSYQHTEAARRLFSDRRAFVFWILRRFVVVPGESETVVDQFGTLLAAAAVSPSSKGDKSAAGTDASETKSSVIDAEVMPDSESQNSKTPIMGKLLSPARAWDYSEENEAITVADNLHSVRVLMQEAYQLAHDFRLKKLYCRCDHRELFSEKHVEGILKSIEIDGGISVSPSEESEQSKRKTAVSEAVGAKKDSHAPAEASPSSPCEVAATGANSVEEADDTQTAINAKISNENVLQADILMALRLSQMKVLILPDSAQPFVSSSSNWRNRVHYSLVKSEPEKEGSGGVYMIVSSTLFHQLTNYLTRAQKRLLEQLTDFGVYALAWLGEVAPDLLPKATVVSGEEDQNAAADAQEHKGSILTSQKESESKKDVSKASNGCPDLELSSSAAENVAEPSQNAPLNGPNKRDSPADFVLERKDSVSTPAVDAIPLEYRGQFILEDTAPTSHHFYRSAPDSLPRSFHKAWRRDTTLLSTSIPKGIIVKGFSDRIDLYSLLIVGPAGTPYEHGLFIFDIQLPSRYPSVPPHVHFYSFASERINPNLYVEGHVCLSLLGTWTGKDSENWDERNSNLLQLVVSLQGLILNSEPYFNEAGFDACRGTEDAREKSRTYNESVVATLIQSMVSLLKNPVSIFKQEIIQHCVTKADAYASLLEFWASLDEAEFKNLNRDTPSSSSTKHQLPEFPLAPVSKGFQISVRRHRLAFLHLVASTKQAASGQ</sequence>
<feature type="compositionally biased region" description="Polar residues" evidence="3">
    <location>
        <begin position="1391"/>
        <end position="1407"/>
    </location>
</feature>
<evidence type="ECO:0000256" key="1">
    <source>
        <dbReference type="ARBA" id="ARBA00022679"/>
    </source>
</evidence>
<dbReference type="InterPro" id="IPR016135">
    <property type="entry name" value="UBQ-conjugating_enzyme/RWD"/>
</dbReference>
<feature type="compositionally biased region" description="Polar residues" evidence="3">
    <location>
        <begin position="643"/>
        <end position="658"/>
    </location>
</feature>
<evidence type="ECO:0000256" key="2">
    <source>
        <dbReference type="ARBA" id="ARBA00022786"/>
    </source>
</evidence>
<feature type="compositionally biased region" description="Low complexity" evidence="3">
    <location>
        <begin position="613"/>
        <end position="629"/>
    </location>
</feature>
<feature type="region of interest" description="Disordered" evidence="3">
    <location>
        <begin position="268"/>
        <end position="289"/>
    </location>
</feature>
<proteinExistence type="predicted"/>
<dbReference type="Proteomes" id="UP001497525">
    <property type="component" value="Unassembled WGS sequence"/>
</dbReference>
<feature type="region of interest" description="Disordered" evidence="3">
    <location>
        <begin position="598"/>
        <end position="721"/>
    </location>
</feature>
<dbReference type="PANTHER" id="PTHR46116">
    <property type="entry name" value="(E3-INDEPENDENT) E2 UBIQUITIN-CONJUGATING ENZYME"/>
    <property type="match status" value="1"/>
</dbReference>
<dbReference type="PROSITE" id="PS50127">
    <property type="entry name" value="UBC_2"/>
    <property type="match status" value="1"/>
</dbReference>
<keyword evidence="2" id="KW-0833">Ubl conjugation pathway</keyword>
<evidence type="ECO:0000313" key="5">
    <source>
        <dbReference type="EMBL" id="CAL5132287.1"/>
    </source>
</evidence>
<feature type="region of interest" description="Disordered" evidence="3">
    <location>
        <begin position="1059"/>
        <end position="1096"/>
    </location>
</feature>
<feature type="compositionally biased region" description="Basic and acidic residues" evidence="3">
    <location>
        <begin position="469"/>
        <end position="481"/>
    </location>
</feature>
<evidence type="ECO:0000259" key="4">
    <source>
        <dbReference type="PROSITE" id="PS50127"/>
    </source>
</evidence>
<feature type="region of interest" description="Disordered" evidence="3">
    <location>
        <begin position="52"/>
        <end position="79"/>
    </location>
</feature>
<feature type="region of interest" description="Disordered" evidence="3">
    <location>
        <begin position="1174"/>
        <end position="1226"/>
    </location>
</feature>
<feature type="region of interest" description="Disordered" evidence="3">
    <location>
        <begin position="504"/>
        <end position="536"/>
    </location>
</feature>
<dbReference type="GO" id="GO:0061631">
    <property type="term" value="F:ubiquitin conjugating enzyme activity"/>
    <property type="evidence" value="ECO:0007669"/>
    <property type="project" value="TreeGrafter"/>
</dbReference>
<accession>A0AAV2T7U7</accession>
<gene>
    <name evidence="5" type="ORF">CDAUBV1_LOCUS5126</name>
</gene>
<feature type="compositionally biased region" description="Basic and acidic residues" evidence="3">
    <location>
        <begin position="664"/>
        <end position="681"/>
    </location>
</feature>
<feature type="compositionally biased region" description="Acidic residues" evidence="3">
    <location>
        <begin position="939"/>
        <end position="975"/>
    </location>
</feature>
<dbReference type="SUPFAM" id="SSF54495">
    <property type="entry name" value="UBC-like"/>
    <property type="match status" value="1"/>
</dbReference>
<dbReference type="SMART" id="SM00212">
    <property type="entry name" value="UBCc"/>
    <property type="match status" value="1"/>
</dbReference>
<name>A0AAV2T7U7_CALDB</name>
<dbReference type="Pfam" id="PF23043">
    <property type="entry name" value="SH3-B_UBE2O"/>
    <property type="match status" value="1"/>
</dbReference>
<feature type="region of interest" description="Disordered" evidence="3">
    <location>
        <begin position="1351"/>
        <end position="1418"/>
    </location>
</feature>
<dbReference type="EMBL" id="CAXLJL010000123">
    <property type="protein sequence ID" value="CAL5132287.1"/>
    <property type="molecule type" value="Genomic_DNA"/>
</dbReference>
<evidence type="ECO:0000313" key="6">
    <source>
        <dbReference type="Proteomes" id="UP001497525"/>
    </source>
</evidence>
<reference evidence="5" key="1">
    <citation type="submission" date="2024-06" db="EMBL/GenBank/DDBJ databases">
        <authorList>
            <person name="Liu X."/>
            <person name="Lenzi L."/>
            <person name="Haldenby T S."/>
            <person name="Uol C."/>
        </authorList>
    </citation>
    <scope>NUCLEOTIDE SEQUENCE</scope>
</reference>
<dbReference type="Pfam" id="PF00179">
    <property type="entry name" value="UQ_con"/>
    <property type="match status" value="1"/>
</dbReference>
<feature type="compositionally biased region" description="Basic and acidic residues" evidence="3">
    <location>
        <begin position="1371"/>
        <end position="1380"/>
    </location>
</feature>
<keyword evidence="1" id="KW-0808">Transferase</keyword>
<dbReference type="CDD" id="cd23837">
    <property type="entry name" value="UBCc_UBE2O"/>
    <property type="match status" value="1"/>
</dbReference>
<feature type="compositionally biased region" description="Basic and acidic residues" evidence="3">
    <location>
        <begin position="69"/>
        <end position="79"/>
    </location>
</feature>
<feature type="domain" description="UBC core" evidence="4">
    <location>
        <begin position="1467"/>
        <end position="1628"/>
    </location>
</feature>
<feature type="compositionally biased region" description="Basic and acidic residues" evidence="3">
    <location>
        <begin position="976"/>
        <end position="987"/>
    </location>
</feature>
<dbReference type="PANTHER" id="PTHR46116:SF15">
    <property type="entry name" value="(E3-INDEPENDENT) E2 UBIQUITIN-CONJUGATING ENZYME"/>
    <property type="match status" value="1"/>
</dbReference>
<feature type="region of interest" description="Disordered" evidence="3">
    <location>
        <begin position="939"/>
        <end position="996"/>
    </location>
</feature>
<dbReference type="Gene3D" id="3.10.110.10">
    <property type="entry name" value="Ubiquitin Conjugating Enzyme"/>
    <property type="match status" value="1"/>
</dbReference>
<feature type="compositionally biased region" description="Acidic residues" evidence="3">
    <location>
        <begin position="702"/>
        <end position="719"/>
    </location>
</feature>
<dbReference type="InterPro" id="IPR057733">
    <property type="entry name" value="UBE2O-like_SH3-B"/>
</dbReference>
<comment type="caution">
    <text evidence="5">The sequence shown here is derived from an EMBL/GenBank/DDBJ whole genome shotgun (WGS) entry which is preliminary data.</text>
</comment>